<protein>
    <recommendedName>
        <fullName evidence="5">Peptidase S1 domain-containing protein</fullName>
    </recommendedName>
</protein>
<comment type="caution">
    <text evidence="6">The sequence shown here is derived from an EMBL/GenBank/DDBJ whole genome shotgun (WGS) entry which is preliminary data.</text>
</comment>
<sequence length="333" mass="36239">MESSTASLFSSSLLKIITGHLVAIGYRLPLKSHRTSPTRHLCGGVYLTSGWVLTAAHCLSQFKSERSQQLLRVNTYAVHKSTSTEQDNDNKGESKDDDDGATAYGGYRPTGNEFNVQQVVIHPEFREDNKLSVDLALIHLYPPCGTVNNSLASDLSIIPDVQNTTNSEMDTTGTQSASHLCVVAGSGRLEYGHINYRHEDQYLHVAKVTKMPCASLLDQFKHGLDHTSGCDRACSLRLKLESDHICAGGGHGDGDTCQGDSGGPLICAVPTESNPTNKWTDRWQLVGIASVGIGCGMNSVPSVYVKLAKHRQWIVKMLSRKQPSCFPAQTEHS</sequence>
<dbReference type="InterPro" id="IPR009003">
    <property type="entry name" value="Peptidase_S1_PA"/>
</dbReference>
<evidence type="ECO:0000256" key="1">
    <source>
        <dbReference type="ARBA" id="ARBA00023157"/>
    </source>
</evidence>
<keyword evidence="3" id="KW-0645">Protease</keyword>
<evidence type="ECO:0000256" key="4">
    <source>
        <dbReference type="SAM" id="MobiDB-lite"/>
    </source>
</evidence>
<reference evidence="6 7" key="1">
    <citation type="submission" date="2019-04" db="EMBL/GenBank/DDBJ databases">
        <title>Annotation for the trematode Fasciola gigantica.</title>
        <authorList>
            <person name="Choi Y.-J."/>
        </authorList>
    </citation>
    <scope>NUCLEOTIDE SEQUENCE [LARGE SCALE GENOMIC DNA]</scope>
    <source>
        <strain evidence="6">Uganda_cow_1</strain>
    </source>
</reference>
<dbReference type="SMART" id="SM00020">
    <property type="entry name" value="Tryp_SPc"/>
    <property type="match status" value="1"/>
</dbReference>
<keyword evidence="3" id="KW-0378">Hydrolase</keyword>
<dbReference type="SUPFAM" id="SSF50494">
    <property type="entry name" value="Trypsin-like serine proteases"/>
    <property type="match status" value="1"/>
</dbReference>
<dbReference type="InterPro" id="IPR018114">
    <property type="entry name" value="TRYPSIN_HIS"/>
</dbReference>
<dbReference type="InterPro" id="IPR001254">
    <property type="entry name" value="Trypsin_dom"/>
</dbReference>
<dbReference type="PANTHER" id="PTHR24256">
    <property type="entry name" value="TRYPTASE-RELATED"/>
    <property type="match status" value="1"/>
</dbReference>
<dbReference type="Proteomes" id="UP000316759">
    <property type="component" value="Unassembled WGS sequence"/>
</dbReference>
<feature type="region of interest" description="Disordered" evidence="4">
    <location>
        <begin position="80"/>
        <end position="107"/>
    </location>
</feature>
<evidence type="ECO:0000256" key="2">
    <source>
        <dbReference type="ARBA" id="ARBA00024195"/>
    </source>
</evidence>
<dbReference type="Gene3D" id="2.40.10.10">
    <property type="entry name" value="Trypsin-like serine proteases"/>
    <property type="match status" value="2"/>
</dbReference>
<evidence type="ECO:0000259" key="5">
    <source>
        <dbReference type="PROSITE" id="PS50240"/>
    </source>
</evidence>
<dbReference type="OrthoDB" id="10012881at2759"/>
<dbReference type="GO" id="GO:0004252">
    <property type="term" value="F:serine-type endopeptidase activity"/>
    <property type="evidence" value="ECO:0007669"/>
    <property type="project" value="InterPro"/>
</dbReference>
<dbReference type="InterPro" id="IPR001314">
    <property type="entry name" value="Peptidase_S1A"/>
</dbReference>
<evidence type="ECO:0000256" key="3">
    <source>
        <dbReference type="RuleBase" id="RU363034"/>
    </source>
</evidence>
<feature type="domain" description="Peptidase S1" evidence="5">
    <location>
        <begin position="16"/>
        <end position="319"/>
    </location>
</feature>
<dbReference type="PROSITE" id="PS00134">
    <property type="entry name" value="TRYPSIN_HIS"/>
    <property type="match status" value="1"/>
</dbReference>
<dbReference type="EMBL" id="SUNJ01010942">
    <property type="protein sequence ID" value="TPP59258.1"/>
    <property type="molecule type" value="Genomic_DNA"/>
</dbReference>
<evidence type="ECO:0000313" key="7">
    <source>
        <dbReference type="Proteomes" id="UP000316759"/>
    </source>
</evidence>
<dbReference type="PRINTS" id="PR00722">
    <property type="entry name" value="CHYMOTRYPSIN"/>
</dbReference>
<dbReference type="AlphaFoldDB" id="A0A504YMJ3"/>
<dbReference type="PROSITE" id="PS50240">
    <property type="entry name" value="TRYPSIN_DOM"/>
    <property type="match status" value="1"/>
</dbReference>
<evidence type="ECO:0000313" key="6">
    <source>
        <dbReference type="EMBL" id="TPP59258.1"/>
    </source>
</evidence>
<dbReference type="PROSITE" id="PS00135">
    <property type="entry name" value="TRYPSIN_SER"/>
    <property type="match status" value="1"/>
</dbReference>
<dbReference type="CDD" id="cd00190">
    <property type="entry name" value="Tryp_SPc"/>
    <property type="match status" value="1"/>
</dbReference>
<comment type="similarity">
    <text evidence="2">Belongs to the peptidase S1 family. CLIP subfamily.</text>
</comment>
<dbReference type="STRING" id="46835.A0A504YMJ3"/>
<dbReference type="InterPro" id="IPR043504">
    <property type="entry name" value="Peptidase_S1_PA_chymotrypsin"/>
</dbReference>
<gene>
    <name evidence="6" type="ORF">FGIG_09171</name>
</gene>
<dbReference type="InterPro" id="IPR033116">
    <property type="entry name" value="TRYPSIN_SER"/>
</dbReference>
<dbReference type="InterPro" id="IPR051487">
    <property type="entry name" value="Ser/Thr_Proteases_Immune/Dev"/>
</dbReference>
<dbReference type="Pfam" id="PF00089">
    <property type="entry name" value="Trypsin"/>
    <property type="match status" value="2"/>
</dbReference>
<dbReference type="GO" id="GO:0006508">
    <property type="term" value="P:proteolysis"/>
    <property type="evidence" value="ECO:0007669"/>
    <property type="project" value="UniProtKB-KW"/>
</dbReference>
<accession>A0A504YMJ3</accession>
<keyword evidence="3" id="KW-0720">Serine protease</keyword>
<keyword evidence="7" id="KW-1185">Reference proteome</keyword>
<keyword evidence="1" id="KW-1015">Disulfide bond</keyword>
<name>A0A504YMJ3_FASGI</name>
<proteinExistence type="inferred from homology"/>
<organism evidence="6 7">
    <name type="scientific">Fasciola gigantica</name>
    <name type="common">Giant liver fluke</name>
    <dbReference type="NCBI Taxonomy" id="46835"/>
    <lineage>
        <taxon>Eukaryota</taxon>
        <taxon>Metazoa</taxon>
        <taxon>Spiralia</taxon>
        <taxon>Lophotrochozoa</taxon>
        <taxon>Platyhelminthes</taxon>
        <taxon>Trematoda</taxon>
        <taxon>Digenea</taxon>
        <taxon>Plagiorchiida</taxon>
        <taxon>Echinostomata</taxon>
        <taxon>Echinostomatoidea</taxon>
        <taxon>Fasciolidae</taxon>
        <taxon>Fasciola</taxon>
    </lineage>
</organism>